<dbReference type="Pfam" id="PF12937">
    <property type="entry name" value="F-box-like"/>
    <property type="match status" value="1"/>
</dbReference>
<dbReference type="SMART" id="SM00367">
    <property type="entry name" value="LRR_CC"/>
    <property type="match status" value="4"/>
</dbReference>
<keyword evidence="1" id="KW-0833">Ubl conjugation pathway</keyword>
<dbReference type="InterPro" id="IPR032675">
    <property type="entry name" value="LRR_dom_sf"/>
</dbReference>
<dbReference type="GO" id="GO:0019005">
    <property type="term" value="C:SCF ubiquitin ligase complex"/>
    <property type="evidence" value="ECO:0007669"/>
    <property type="project" value="TreeGrafter"/>
</dbReference>
<dbReference type="PANTHER" id="PTHR13318:SF190">
    <property type="entry name" value="PARTNER OF PAIRED, ISOFORM B"/>
    <property type="match status" value="1"/>
</dbReference>
<dbReference type="EMBL" id="CACVKT020003764">
    <property type="protein sequence ID" value="CAC5385783.1"/>
    <property type="molecule type" value="Genomic_DNA"/>
</dbReference>
<dbReference type="PANTHER" id="PTHR13318">
    <property type="entry name" value="PARTNER OF PAIRED, ISOFORM B-RELATED"/>
    <property type="match status" value="1"/>
</dbReference>
<protein>
    <submittedName>
        <fullName evidence="3">FBXL2_20</fullName>
    </submittedName>
</protein>
<sequence>MRRYQNGDVYFSALFTGYYSNCGKSGTYGNMTLLSTSMEPKEIGCALKCCLSDDCIGINFSDKSKECQYVLENKLTTQTTVLVPKQLENDIFPDKQNMNINDLPAEMLIEIFTYLRECDFLRNVCHVCQLWNLISTSPILRQNVEINEYMDSYAYPMKYFSTIQLYIKKLVMHSTYIQTFEKHHQDAKFENLKSLHITSKVQCTWWPNSVFNNFFSMFPNVQIIKITPDFWKDAENCLYAMSKYSIVELDFGYFGRNLHELHYRLIQFVQGQRSLKILKIRALHYFAENTVAQILEKCPTLTSLNISGALIPSGSFKMSTNTLALTKLYIESQSLFKDGDLEALLKRAQCLKTLNIEGCRSITECGFLHIALNCSHLKQLFIGDLNSGNVTDISSDVITKIAIACPYLEFLSAIGCSKLKDDCIMDLALACGSLRSINLNGCTNITDVSLFALADHCPLLKRCEVRNSAISIKGAMHLIQNCKGLTKLNMSNCKNIDDKNVSVLENMLDIQSQNNQTKTSSSVNSELDMSSSRMSCLHSHLKDFDLSESMHVTRTLVTKLTKILPDLISLRLSISADIDSDKEWFQEIFENCVCLSEFKLSTTTIRRQDYLK</sequence>
<proteinExistence type="predicted"/>
<dbReference type="Gene3D" id="1.20.1280.50">
    <property type="match status" value="1"/>
</dbReference>
<evidence type="ECO:0000313" key="3">
    <source>
        <dbReference type="EMBL" id="CAC5385783.1"/>
    </source>
</evidence>
<gene>
    <name evidence="3" type="ORF">MCOR_21285</name>
</gene>
<dbReference type="AlphaFoldDB" id="A0A6J8BPN2"/>
<dbReference type="InterPro" id="IPR036047">
    <property type="entry name" value="F-box-like_dom_sf"/>
</dbReference>
<feature type="domain" description="F-box" evidence="2">
    <location>
        <begin position="97"/>
        <end position="143"/>
    </location>
</feature>
<dbReference type="SUPFAM" id="SSF81383">
    <property type="entry name" value="F-box domain"/>
    <property type="match status" value="1"/>
</dbReference>
<evidence type="ECO:0000313" key="4">
    <source>
        <dbReference type="Proteomes" id="UP000507470"/>
    </source>
</evidence>
<dbReference type="Gene3D" id="3.80.10.10">
    <property type="entry name" value="Ribonuclease Inhibitor"/>
    <property type="match status" value="2"/>
</dbReference>
<dbReference type="InterPro" id="IPR006553">
    <property type="entry name" value="Leu-rich_rpt_Cys-con_subtyp"/>
</dbReference>
<dbReference type="Proteomes" id="UP000507470">
    <property type="component" value="Unassembled WGS sequence"/>
</dbReference>
<evidence type="ECO:0000256" key="1">
    <source>
        <dbReference type="ARBA" id="ARBA00022786"/>
    </source>
</evidence>
<dbReference type="GO" id="GO:0031146">
    <property type="term" value="P:SCF-dependent proteasomal ubiquitin-dependent protein catabolic process"/>
    <property type="evidence" value="ECO:0007669"/>
    <property type="project" value="TreeGrafter"/>
</dbReference>
<dbReference type="SUPFAM" id="SSF52047">
    <property type="entry name" value="RNI-like"/>
    <property type="match status" value="1"/>
</dbReference>
<accession>A0A6J8BPN2</accession>
<dbReference type="PROSITE" id="PS50181">
    <property type="entry name" value="FBOX"/>
    <property type="match status" value="1"/>
</dbReference>
<dbReference type="InterPro" id="IPR001810">
    <property type="entry name" value="F-box_dom"/>
</dbReference>
<name>A0A6J8BPN2_MYTCO</name>
<organism evidence="3 4">
    <name type="scientific">Mytilus coruscus</name>
    <name type="common">Sea mussel</name>
    <dbReference type="NCBI Taxonomy" id="42192"/>
    <lineage>
        <taxon>Eukaryota</taxon>
        <taxon>Metazoa</taxon>
        <taxon>Spiralia</taxon>
        <taxon>Lophotrochozoa</taxon>
        <taxon>Mollusca</taxon>
        <taxon>Bivalvia</taxon>
        <taxon>Autobranchia</taxon>
        <taxon>Pteriomorphia</taxon>
        <taxon>Mytilida</taxon>
        <taxon>Mytiloidea</taxon>
        <taxon>Mytilidae</taxon>
        <taxon>Mytilinae</taxon>
        <taxon>Mytilus</taxon>
    </lineage>
</organism>
<keyword evidence="4" id="KW-1185">Reference proteome</keyword>
<reference evidence="3 4" key="1">
    <citation type="submission" date="2020-06" db="EMBL/GenBank/DDBJ databases">
        <authorList>
            <person name="Li R."/>
            <person name="Bekaert M."/>
        </authorList>
    </citation>
    <scope>NUCLEOTIDE SEQUENCE [LARGE SCALE GENOMIC DNA]</scope>
    <source>
        <strain evidence="4">wild</strain>
    </source>
</reference>
<evidence type="ECO:0000259" key="2">
    <source>
        <dbReference type="PROSITE" id="PS50181"/>
    </source>
</evidence>
<dbReference type="OrthoDB" id="423607at2759"/>